<dbReference type="Gene3D" id="3.40.720.10">
    <property type="entry name" value="Alkaline Phosphatase, subunit A"/>
    <property type="match status" value="2"/>
</dbReference>
<evidence type="ECO:0000256" key="1">
    <source>
        <dbReference type="SAM" id="Phobius"/>
    </source>
</evidence>
<evidence type="ECO:0008006" key="4">
    <source>
        <dbReference type="Google" id="ProtNLM"/>
    </source>
</evidence>
<name>A0A2J0KWY3_9BACT</name>
<dbReference type="InterPro" id="IPR017850">
    <property type="entry name" value="Alkaline_phosphatase_core_sf"/>
</dbReference>
<keyword evidence="1" id="KW-0812">Transmembrane</keyword>
<accession>A0A2J0KWY3</accession>
<keyword evidence="1" id="KW-1133">Transmembrane helix</keyword>
<comment type="caution">
    <text evidence="2">The sequence shown here is derived from an EMBL/GenBank/DDBJ whole genome shotgun (WGS) entry which is preliminary data.</text>
</comment>
<dbReference type="AlphaFoldDB" id="A0A2J0KWY3"/>
<evidence type="ECO:0000313" key="3">
    <source>
        <dbReference type="Proteomes" id="UP000230052"/>
    </source>
</evidence>
<protein>
    <recommendedName>
        <fullName evidence="4">Nucleotide pyrophosphatase</fullName>
    </recommendedName>
</protein>
<dbReference type="EMBL" id="PEWV01000075">
    <property type="protein sequence ID" value="PIU40930.1"/>
    <property type="molecule type" value="Genomic_DNA"/>
</dbReference>
<dbReference type="GO" id="GO:0016787">
    <property type="term" value="F:hydrolase activity"/>
    <property type="evidence" value="ECO:0007669"/>
    <property type="project" value="UniProtKB-ARBA"/>
</dbReference>
<gene>
    <name evidence="2" type="ORF">COS99_08495</name>
</gene>
<organism evidence="2 3">
    <name type="scientific">Candidatus Aquitaenariimonas noxiae</name>
    <dbReference type="NCBI Taxonomy" id="1974741"/>
    <lineage>
        <taxon>Bacteria</taxon>
        <taxon>Pseudomonadati</taxon>
        <taxon>Candidatus Omnitrophota</taxon>
        <taxon>Candidatus Aquitaenariimonas</taxon>
    </lineage>
</organism>
<evidence type="ECO:0000313" key="2">
    <source>
        <dbReference type="EMBL" id="PIU40930.1"/>
    </source>
</evidence>
<reference evidence="2 3" key="1">
    <citation type="submission" date="2017-09" db="EMBL/GenBank/DDBJ databases">
        <title>Depth-based differentiation of microbial function through sediment-hosted aquifers and enrichment of novel symbionts in the deep terrestrial subsurface.</title>
        <authorList>
            <person name="Probst A.J."/>
            <person name="Ladd B."/>
            <person name="Jarett J.K."/>
            <person name="Geller-Mcgrath D.E."/>
            <person name="Sieber C.M."/>
            <person name="Emerson J.B."/>
            <person name="Anantharaman K."/>
            <person name="Thomas B.C."/>
            <person name="Malmstrom R."/>
            <person name="Stieglmeier M."/>
            <person name="Klingl A."/>
            <person name="Woyke T."/>
            <person name="Ryan C.M."/>
            <person name="Banfield J.F."/>
        </authorList>
    </citation>
    <scope>NUCLEOTIDE SEQUENCE [LARGE SCALE GENOMIC DNA]</scope>
    <source>
        <strain evidence="2">CG07_land_8_20_14_0_80_42_15</strain>
    </source>
</reference>
<dbReference type="InterPro" id="IPR002591">
    <property type="entry name" value="Phosphodiest/P_Trfase"/>
</dbReference>
<proteinExistence type="predicted"/>
<dbReference type="Pfam" id="PF01663">
    <property type="entry name" value="Phosphodiest"/>
    <property type="match status" value="2"/>
</dbReference>
<sequence length="690" mass="78425">MFFAYIDPGTGFTVFSLGGWLVAVFLGFLGVFLAFFKKIFKFLKNNKKFLIICVLFVIILSLITIGVIMTNKKEVKFNKKIIILGFDGLSPNIIEPMMNEGKLPNFSRLKDKGSYRRLSTTNPTQSPVAWSGFATGQNPGKTGIFDFIVRDPKTYQLNLSLSNINSGKASRVVKSKCFWQYSSEAGIPTTIITCPVTFPPDKVTGRMLSGMGVTDIIGTEGTFSFYTSEPLSDGKDTGGKVFVVKKSPIMVMNLIGPRVATPIGKPDNVKVSFKVVLEKGKDSIFIEYQKNKFELKKSQWSEWKDVIFKLGLFKRAKGILRFYLVETEPEFKLYLSPINFDPREPLFQISYPPNYSKELADNIGLYYTQGMPIDTWAVNEKRLSEKPLLEQVNEVAREKKMMLDFELSRFNKGILFCYFGDTDVVQHMFWRYNDPGHPLYEENAPLEYKEAIRNCYKRMDDVLGSVMQKTGEGDTIIVLSDHGFDTFRRAAHINSWLRKNGYLELKNRNAESGSELLADIDWSKTKAYSIGFGAIYINQEGRERNGIVKPGAETESLKEEISEKLKGFFDDKYKSPVINKVYKREDIFWGDYAGQTPDLYIGFNIGYRASWQSALGGVPGELIEDNLKKWSGDHLYDPNLVPGIVFSNRKIIKDKPSIYDITPTVLKVIGYDEETFKRSNLDGSSFFEEK</sequence>
<feature type="transmembrane region" description="Helical" evidence="1">
    <location>
        <begin position="12"/>
        <end position="36"/>
    </location>
</feature>
<keyword evidence="1" id="KW-0472">Membrane</keyword>
<dbReference type="PANTHER" id="PTHR10151:SF120">
    <property type="entry name" value="BIS(5'-ADENOSYL)-TRIPHOSPHATASE"/>
    <property type="match status" value="1"/>
</dbReference>
<dbReference type="Proteomes" id="UP000230052">
    <property type="component" value="Unassembled WGS sequence"/>
</dbReference>
<dbReference type="PANTHER" id="PTHR10151">
    <property type="entry name" value="ECTONUCLEOTIDE PYROPHOSPHATASE/PHOSPHODIESTERASE"/>
    <property type="match status" value="1"/>
</dbReference>
<dbReference type="SUPFAM" id="SSF53649">
    <property type="entry name" value="Alkaline phosphatase-like"/>
    <property type="match status" value="1"/>
</dbReference>
<feature type="transmembrane region" description="Helical" evidence="1">
    <location>
        <begin position="48"/>
        <end position="69"/>
    </location>
</feature>